<comment type="caution">
    <text evidence="1">The sequence shown here is derived from an EMBL/GenBank/DDBJ whole genome shotgun (WGS) entry which is preliminary data.</text>
</comment>
<sequence length="87" mass="9569">MASDEALTSIIGHDAIPLEGGMSRHRSGAQPHTIIVAQETRLLIHILMVAPGLRVQYCRQTEITSSDNSSNLILDLVQFRTYGRKPA</sequence>
<protein>
    <submittedName>
        <fullName evidence="1">Uncharacterized protein</fullName>
    </submittedName>
</protein>
<dbReference type="Proteomes" id="UP000499080">
    <property type="component" value="Unassembled WGS sequence"/>
</dbReference>
<evidence type="ECO:0000313" key="2">
    <source>
        <dbReference type="Proteomes" id="UP000499080"/>
    </source>
</evidence>
<dbReference type="EMBL" id="BGPR01000126">
    <property type="protein sequence ID" value="GBL97001.1"/>
    <property type="molecule type" value="Genomic_DNA"/>
</dbReference>
<accession>A0A4Y2BXN1</accession>
<keyword evidence="2" id="KW-1185">Reference proteome</keyword>
<reference evidence="1 2" key="1">
    <citation type="journal article" date="2019" name="Sci. Rep.">
        <title>Orb-weaving spider Araneus ventricosus genome elucidates the spidroin gene catalogue.</title>
        <authorList>
            <person name="Kono N."/>
            <person name="Nakamura H."/>
            <person name="Ohtoshi R."/>
            <person name="Moran D.A.P."/>
            <person name="Shinohara A."/>
            <person name="Yoshida Y."/>
            <person name="Fujiwara M."/>
            <person name="Mori M."/>
            <person name="Tomita M."/>
            <person name="Arakawa K."/>
        </authorList>
    </citation>
    <scope>NUCLEOTIDE SEQUENCE [LARGE SCALE GENOMIC DNA]</scope>
</reference>
<name>A0A4Y2BXN1_ARAVE</name>
<organism evidence="1 2">
    <name type="scientific">Araneus ventricosus</name>
    <name type="common">Orbweaver spider</name>
    <name type="synonym">Epeira ventricosa</name>
    <dbReference type="NCBI Taxonomy" id="182803"/>
    <lineage>
        <taxon>Eukaryota</taxon>
        <taxon>Metazoa</taxon>
        <taxon>Ecdysozoa</taxon>
        <taxon>Arthropoda</taxon>
        <taxon>Chelicerata</taxon>
        <taxon>Arachnida</taxon>
        <taxon>Araneae</taxon>
        <taxon>Araneomorphae</taxon>
        <taxon>Entelegynae</taxon>
        <taxon>Araneoidea</taxon>
        <taxon>Araneidae</taxon>
        <taxon>Araneus</taxon>
    </lineage>
</organism>
<evidence type="ECO:0000313" key="1">
    <source>
        <dbReference type="EMBL" id="GBL97001.1"/>
    </source>
</evidence>
<gene>
    <name evidence="1" type="ORF">AVEN_254059_1</name>
</gene>
<proteinExistence type="predicted"/>
<dbReference type="AlphaFoldDB" id="A0A4Y2BXN1"/>